<protein>
    <submittedName>
        <fullName evidence="1">Uncharacterized protein</fullName>
    </submittedName>
</protein>
<proteinExistence type="predicted"/>
<accession>A0A225WZI8</accession>
<sequence>MTSTRRWATTFYLLNVQSILWNLRTRYYAKSLALTTSTPVVACTLAIQLRQEEKELLRVQIPNIRFNINSLTEKTCIDRFRFSTYHLCYLLMKFMLPPFFSTEEGYRVSGIEALCITLERLAYPSRWRDLVEKYGRSSSNLSSVFNYVCEHISTRCEPLLVGDWNRISSRHEDFASAVRAKGATLFNVWGFIYGTDRRICRPGNSVQQRAMYSGHKRSHGIKYQSITTPDGIIAHM</sequence>
<dbReference type="PANTHER" id="PTHR34615:SF1">
    <property type="entry name" value="PX DOMAIN-CONTAINING PROTEIN"/>
    <property type="match status" value="1"/>
</dbReference>
<dbReference type="EMBL" id="NBNE01000089">
    <property type="protein sequence ID" value="OWZ23051.1"/>
    <property type="molecule type" value="Genomic_DNA"/>
</dbReference>
<dbReference type="PANTHER" id="PTHR34615">
    <property type="entry name" value="PX DOMAIN-CONTAINING PROTEIN"/>
    <property type="match status" value="1"/>
</dbReference>
<reference evidence="2" key="1">
    <citation type="submission" date="2017-03" db="EMBL/GenBank/DDBJ databases">
        <title>Phytopthora megakarya and P. palmivora, two closely related causual agents of cacao black pod achieved similar genome size and gene model numbers by different mechanisms.</title>
        <authorList>
            <person name="Ali S."/>
            <person name="Shao J."/>
            <person name="Larry D.J."/>
            <person name="Kronmiller B."/>
            <person name="Shen D."/>
            <person name="Strem M.D."/>
            <person name="Melnick R.L."/>
            <person name="Guiltinan M.J."/>
            <person name="Tyler B.M."/>
            <person name="Meinhardt L.W."/>
            <person name="Bailey B.A."/>
        </authorList>
    </citation>
    <scope>NUCLEOTIDE SEQUENCE [LARGE SCALE GENOMIC DNA]</scope>
    <source>
        <strain evidence="2">zdho120</strain>
    </source>
</reference>
<evidence type="ECO:0000313" key="2">
    <source>
        <dbReference type="Proteomes" id="UP000198211"/>
    </source>
</evidence>
<organism evidence="1 2">
    <name type="scientific">Phytophthora megakarya</name>
    <dbReference type="NCBI Taxonomy" id="4795"/>
    <lineage>
        <taxon>Eukaryota</taxon>
        <taxon>Sar</taxon>
        <taxon>Stramenopiles</taxon>
        <taxon>Oomycota</taxon>
        <taxon>Peronosporomycetes</taxon>
        <taxon>Peronosporales</taxon>
        <taxon>Peronosporaceae</taxon>
        <taxon>Phytophthora</taxon>
    </lineage>
</organism>
<comment type="caution">
    <text evidence="1">The sequence shown here is derived from an EMBL/GenBank/DDBJ whole genome shotgun (WGS) entry which is preliminary data.</text>
</comment>
<dbReference type="STRING" id="4795.A0A225WZI8"/>
<dbReference type="Proteomes" id="UP000198211">
    <property type="component" value="Unassembled WGS sequence"/>
</dbReference>
<gene>
    <name evidence="1" type="ORF">PHMEG_0002133</name>
</gene>
<dbReference type="AlphaFoldDB" id="A0A225WZI8"/>
<keyword evidence="2" id="KW-1185">Reference proteome</keyword>
<name>A0A225WZI8_9STRA</name>
<dbReference type="OrthoDB" id="92212at2759"/>
<evidence type="ECO:0000313" key="1">
    <source>
        <dbReference type="EMBL" id="OWZ23051.1"/>
    </source>
</evidence>